<dbReference type="CDD" id="cd12148">
    <property type="entry name" value="fungal_TF_MHR"/>
    <property type="match status" value="1"/>
</dbReference>
<dbReference type="PANTHER" id="PTHR47424:SF3">
    <property type="entry name" value="REGULATORY PROTEIN GAL4"/>
    <property type="match status" value="1"/>
</dbReference>
<organism evidence="6 7">
    <name type="scientific">Aspergillus puulaauensis</name>
    <dbReference type="NCBI Taxonomy" id="1220207"/>
    <lineage>
        <taxon>Eukaryota</taxon>
        <taxon>Fungi</taxon>
        <taxon>Dikarya</taxon>
        <taxon>Ascomycota</taxon>
        <taxon>Pezizomycotina</taxon>
        <taxon>Eurotiomycetes</taxon>
        <taxon>Eurotiomycetidae</taxon>
        <taxon>Eurotiales</taxon>
        <taxon>Aspergillaceae</taxon>
        <taxon>Aspergillus</taxon>
    </lineage>
</organism>
<dbReference type="KEGG" id="apuu:APUU_60747A"/>
<accession>A0A7R8AQ13</accession>
<keyword evidence="3" id="KW-0804">Transcription</keyword>
<keyword evidence="2" id="KW-0238">DNA-binding</keyword>
<dbReference type="InterPro" id="IPR051127">
    <property type="entry name" value="Fungal_SecMet_Regulators"/>
</dbReference>
<keyword evidence="1" id="KW-0805">Transcription regulation</keyword>
<sequence length="294" mass="33178">MQSHGFSNPAYLYTSLAVQIACSLGMHRDKYCAAYGLVEKEHARRLWWSLVVFDQDLSQRLGKPSATTDSWETCLPSELILSAGAFTPSEYLAACGSLSQLAKGVRKRLYSNSSVQMGTLQSIINSLTSWEVSLPPHLRLSVPTAPLLRRPISIIHLRYHHIQLLVGRPVILYQLLRQQKEQGPPESSFLNEITVLSLNSAEQMLEILERMVLDNFDSKIIALDFYYALDILQIFLSIFALTKAEKQLENISKCMKVLQAIGSAGFGEKILSEVLFQLMEWGLFPHHPEPLQFL</sequence>
<dbReference type="RefSeq" id="XP_041559893.1">
    <property type="nucleotide sequence ID" value="XM_041694021.1"/>
</dbReference>
<reference evidence="6" key="1">
    <citation type="submission" date="2021-01" db="EMBL/GenBank/DDBJ databases">
        <authorList>
            <consortium name="Aspergillus puulaauensis MK2 genome sequencing consortium"/>
            <person name="Kazuki M."/>
            <person name="Futagami T."/>
        </authorList>
    </citation>
    <scope>NUCLEOTIDE SEQUENCE</scope>
    <source>
        <strain evidence="6">MK2</strain>
    </source>
</reference>
<evidence type="ECO:0000256" key="4">
    <source>
        <dbReference type="ARBA" id="ARBA00023242"/>
    </source>
</evidence>
<dbReference type="GO" id="GO:0003677">
    <property type="term" value="F:DNA binding"/>
    <property type="evidence" value="ECO:0007669"/>
    <property type="project" value="UniProtKB-KW"/>
</dbReference>
<evidence type="ECO:0000256" key="2">
    <source>
        <dbReference type="ARBA" id="ARBA00023125"/>
    </source>
</evidence>
<protein>
    <recommendedName>
        <fullName evidence="5">Xylanolytic transcriptional activator regulatory domain-containing protein</fullName>
    </recommendedName>
</protein>
<dbReference type="GO" id="GO:0006351">
    <property type="term" value="P:DNA-templated transcription"/>
    <property type="evidence" value="ECO:0007669"/>
    <property type="project" value="InterPro"/>
</dbReference>
<dbReference type="AlphaFoldDB" id="A0A7R8AQ13"/>
<dbReference type="GeneID" id="64977704"/>
<reference evidence="6" key="2">
    <citation type="submission" date="2021-02" db="EMBL/GenBank/DDBJ databases">
        <title>Aspergillus puulaauensis MK2 genome sequence.</title>
        <authorList>
            <person name="Futagami T."/>
            <person name="Mori K."/>
            <person name="Kadooka C."/>
            <person name="Tanaka T."/>
        </authorList>
    </citation>
    <scope>NUCLEOTIDE SEQUENCE</scope>
    <source>
        <strain evidence="6">MK2</strain>
    </source>
</reference>
<dbReference type="Proteomes" id="UP000654913">
    <property type="component" value="Chromosome 6"/>
</dbReference>
<dbReference type="InterPro" id="IPR007219">
    <property type="entry name" value="XnlR_reg_dom"/>
</dbReference>
<dbReference type="EMBL" id="AP024448">
    <property type="protein sequence ID" value="BCS27699.1"/>
    <property type="molecule type" value="Genomic_DNA"/>
</dbReference>
<evidence type="ECO:0000256" key="1">
    <source>
        <dbReference type="ARBA" id="ARBA00023015"/>
    </source>
</evidence>
<evidence type="ECO:0000313" key="6">
    <source>
        <dbReference type="EMBL" id="BCS27699.1"/>
    </source>
</evidence>
<feature type="domain" description="Xylanolytic transcriptional activator regulatory" evidence="5">
    <location>
        <begin position="10"/>
        <end position="82"/>
    </location>
</feature>
<keyword evidence="4" id="KW-0539">Nucleus</keyword>
<evidence type="ECO:0000259" key="5">
    <source>
        <dbReference type="SMART" id="SM00906"/>
    </source>
</evidence>
<name>A0A7R8AQ13_9EURO</name>
<dbReference type="GO" id="GO:0008270">
    <property type="term" value="F:zinc ion binding"/>
    <property type="evidence" value="ECO:0007669"/>
    <property type="project" value="InterPro"/>
</dbReference>
<dbReference type="PANTHER" id="PTHR47424">
    <property type="entry name" value="REGULATORY PROTEIN GAL4"/>
    <property type="match status" value="1"/>
</dbReference>
<dbReference type="OrthoDB" id="3266505at2759"/>
<dbReference type="SMART" id="SM00906">
    <property type="entry name" value="Fungal_trans"/>
    <property type="match status" value="1"/>
</dbReference>
<gene>
    <name evidence="6" type="ORF">APUU_60747A</name>
</gene>
<keyword evidence="7" id="KW-1185">Reference proteome</keyword>
<evidence type="ECO:0000256" key="3">
    <source>
        <dbReference type="ARBA" id="ARBA00023163"/>
    </source>
</evidence>
<evidence type="ECO:0000313" key="7">
    <source>
        <dbReference type="Proteomes" id="UP000654913"/>
    </source>
</evidence>
<proteinExistence type="predicted"/>